<organism evidence="2 3">
    <name type="scientific">Marinibacterium profundimaris</name>
    <dbReference type="NCBI Taxonomy" id="1679460"/>
    <lineage>
        <taxon>Bacteria</taxon>
        <taxon>Pseudomonadati</taxon>
        <taxon>Pseudomonadota</taxon>
        <taxon>Alphaproteobacteria</taxon>
        <taxon>Rhodobacterales</taxon>
        <taxon>Paracoccaceae</taxon>
        <taxon>Marinibacterium</taxon>
    </lineage>
</organism>
<reference evidence="2 3" key="1">
    <citation type="submission" date="2013-04" db="EMBL/GenBank/DDBJ databases">
        <title>Oceanicola sp. 22II1-22F33 Genome Sequencing.</title>
        <authorList>
            <person name="Lai Q."/>
            <person name="Li G."/>
            <person name="Shao Z."/>
        </authorList>
    </citation>
    <scope>NUCLEOTIDE SEQUENCE [LARGE SCALE GENOMIC DNA]</scope>
    <source>
        <strain evidence="2 3">22II1-22F33</strain>
    </source>
</reference>
<dbReference type="OrthoDB" id="9799428at2"/>
<keyword evidence="3" id="KW-1185">Reference proteome</keyword>
<dbReference type="PANTHER" id="PTHR33993:SF5">
    <property type="entry name" value="GLYOXALASE"/>
    <property type="match status" value="1"/>
</dbReference>
<dbReference type="InterPro" id="IPR052164">
    <property type="entry name" value="Anthracycline_SecMetBiosynth"/>
</dbReference>
<dbReference type="EMBL" id="AQQR01000001">
    <property type="protein sequence ID" value="OWU77938.1"/>
    <property type="molecule type" value="Genomic_DNA"/>
</dbReference>
<dbReference type="PROSITE" id="PS51819">
    <property type="entry name" value="VOC"/>
    <property type="match status" value="1"/>
</dbReference>
<sequence>MEKVTGIGGLFFRAKDPQALMAWYDRHLGVTPVSTAPWRQEEGYTVLAPFPEDTDYFGRPEQGWMINFRVNDLDAMTAQLTEAGIAVETRPEWDSDIGRFARIADPEGNPVELWEPATPPG</sequence>
<gene>
    <name evidence="2" type="ORF">ATO3_04715</name>
</gene>
<dbReference type="AlphaFoldDB" id="A0A225NXP8"/>
<dbReference type="PANTHER" id="PTHR33993">
    <property type="entry name" value="GLYOXALASE-RELATED"/>
    <property type="match status" value="1"/>
</dbReference>
<dbReference type="Proteomes" id="UP000215377">
    <property type="component" value="Unassembled WGS sequence"/>
</dbReference>
<evidence type="ECO:0000313" key="2">
    <source>
        <dbReference type="EMBL" id="OWU77938.1"/>
    </source>
</evidence>
<dbReference type="Pfam" id="PF00903">
    <property type="entry name" value="Glyoxalase"/>
    <property type="match status" value="1"/>
</dbReference>
<accession>A0A225NXP8</accession>
<dbReference type="InterPro" id="IPR004360">
    <property type="entry name" value="Glyas_Fos-R_dOase_dom"/>
</dbReference>
<dbReference type="RefSeq" id="WP_088648610.1">
    <property type="nucleotide sequence ID" value="NZ_AQQR01000001.1"/>
</dbReference>
<comment type="caution">
    <text evidence="2">The sequence shown here is derived from an EMBL/GenBank/DDBJ whole genome shotgun (WGS) entry which is preliminary data.</text>
</comment>
<evidence type="ECO:0000313" key="3">
    <source>
        <dbReference type="Proteomes" id="UP000215377"/>
    </source>
</evidence>
<dbReference type="InterPro" id="IPR029068">
    <property type="entry name" value="Glyas_Bleomycin-R_OHBP_Dase"/>
</dbReference>
<proteinExistence type="predicted"/>
<feature type="domain" description="VOC" evidence="1">
    <location>
        <begin position="6"/>
        <end position="116"/>
    </location>
</feature>
<dbReference type="Gene3D" id="3.10.180.10">
    <property type="entry name" value="2,3-Dihydroxybiphenyl 1,2-Dioxygenase, domain 1"/>
    <property type="match status" value="1"/>
</dbReference>
<name>A0A225NXP8_9RHOB</name>
<protein>
    <submittedName>
        <fullName evidence="2">Glyoxalase</fullName>
    </submittedName>
</protein>
<dbReference type="SUPFAM" id="SSF54593">
    <property type="entry name" value="Glyoxalase/Bleomycin resistance protein/Dihydroxybiphenyl dioxygenase"/>
    <property type="match status" value="1"/>
</dbReference>
<dbReference type="InterPro" id="IPR037523">
    <property type="entry name" value="VOC_core"/>
</dbReference>
<evidence type="ECO:0000259" key="1">
    <source>
        <dbReference type="PROSITE" id="PS51819"/>
    </source>
</evidence>